<proteinExistence type="predicted"/>
<dbReference type="AlphaFoldDB" id="A0A2I1RIZ3"/>
<comment type="caution">
    <text evidence="2">The sequence shown here is derived from an EMBL/GenBank/DDBJ whole genome shotgun (WGS) entry which is preliminary data.</text>
</comment>
<dbReference type="InterPro" id="IPR024408">
    <property type="entry name" value="Muramidase"/>
</dbReference>
<evidence type="ECO:0000313" key="3">
    <source>
        <dbReference type="Proteomes" id="UP000234914"/>
    </source>
</evidence>
<dbReference type="Proteomes" id="UP000234914">
    <property type="component" value="Unassembled WGS sequence"/>
</dbReference>
<name>A0A2I1RIZ3_FAUOS</name>
<protein>
    <submittedName>
        <fullName evidence="2">Peptidoglycan-binding protein</fullName>
    </submittedName>
</protein>
<evidence type="ECO:0000313" key="2">
    <source>
        <dbReference type="EMBL" id="PKZ69064.1"/>
    </source>
</evidence>
<dbReference type="Pfam" id="PF11860">
    <property type="entry name" value="Muramidase"/>
    <property type="match status" value="1"/>
</dbReference>
<accession>A0A2I1RIZ3</accession>
<feature type="domain" description="N-acetylmuramidase" evidence="1">
    <location>
        <begin position="25"/>
        <end position="202"/>
    </location>
</feature>
<gene>
    <name evidence="2" type="ORF">CYJ96_04515</name>
</gene>
<dbReference type="EMBL" id="PKJS01000005">
    <property type="protein sequence ID" value="PKZ69064.1"/>
    <property type="molecule type" value="Genomic_DNA"/>
</dbReference>
<evidence type="ECO:0000259" key="1">
    <source>
        <dbReference type="Pfam" id="PF11860"/>
    </source>
</evidence>
<dbReference type="RefSeq" id="WP_101964099.1">
    <property type="nucleotide sequence ID" value="NZ_PKJS01000005.1"/>
</dbReference>
<sequence length="211" mass="24142">MTSPKPTSLTDADFIAAAKTLRCDVSAIRAVAEIESPKGGFLYDDHAGEWRPTVLFERHVMYRRYKDKYGYDKAIAMVNQCPDIINTKSGGYIGGESEHRRIEKARKFDKDIGLESASWGMFQIMGYHWQALGYKSVVDFVMIMSESEGKQLEIFVKFIQANKTLLNAIRAKDFDLFALTYNGTGYRKNNYHVKMARANNKYAYMNKVRNA</sequence>
<organism evidence="2 3">
    <name type="scientific">Faucicola osloensis</name>
    <name type="common">Moraxella osloensis</name>
    <dbReference type="NCBI Taxonomy" id="34062"/>
    <lineage>
        <taxon>Bacteria</taxon>
        <taxon>Pseudomonadati</taxon>
        <taxon>Pseudomonadota</taxon>
        <taxon>Gammaproteobacteria</taxon>
        <taxon>Moraxellales</taxon>
        <taxon>Moraxellaceae</taxon>
        <taxon>Faucicola</taxon>
    </lineage>
</organism>
<reference evidence="2 3" key="1">
    <citation type="submission" date="2017-12" db="EMBL/GenBank/DDBJ databases">
        <title>Phylogenetic diversity of female urinary microbiome.</title>
        <authorList>
            <person name="Thomas-White K."/>
            <person name="Wolfe A.J."/>
        </authorList>
    </citation>
    <scope>NUCLEOTIDE SEQUENCE [LARGE SCALE GENOMIC DNA]</scope>
    <source>
        <strain evidence="2 3">UMB0416</strain>
    </source>
</reference>